<feature type="domain" description="Telomere length regulation protein conserved" evidence="3">
    <location>
        <begin position="599"/>
        <end position="710"/>
    </location>
</feature>
<evidence type="ECO:0000313" key="5">
    <source>
        <dbReference type="Proteomes" id="UP000285326"/>
    </source>
</evidence>
<comment type="caution">
    <text evidence="4">The sequence shown here is derived from an EMBL/GenBank/DDBJ whole genome shotgun (WGS) entry which is preliminary data.</text>
</comment>
<dbReference type="PANTHER" id="PTHR15830">
    <property type="entry name" value="TELOMERE LENGTH REGULATION PROTEIN TEL2 FAMILY MEMBER"/>
    <property type="match status" value="1"/>
</dbReference>
<feature type="region of interest" description="Disordered" evidence="2">
    <location>
        <begin position="569"/>
        <end position="590"/>
    </location>
</feature>
<dbReference type="Proteomes" id="UP000285326">
    <property type="component" value="Unassembled WGS sequence"/>
</dbReference>
<dbReference type="AlphaFoldDB" id="A0A420IGJ2"/>
<evidence type="ECO:0000259" key="3">
    <source>
        <dbReference type="Pfam" id="PF10193"/>
    </source>
</evidence>
<evidence type="ECO:0000256" key="2">
    <source>
        <dbReference type="SAM" id="MobiDB-lite"/>
    </source>
</evidence>
<dbReference type="GO" id="GO:0051083">
    <property type="term" value="P:'de novo' cotranslational protein folding"/>
    <property type="evidence" value="ECO:0007669"/>
    <property type="project" value="TreeGrafter"/>
</dbReference>
<reference evidence="4 5" key="1">
    <citation type="journal article" date="2018" name="BMC Genomics">
        <title>Comparative genome analyses reveal sequence features reflecting distinct modes of host-adaptation between dicot and monocot powdery mildew.</title>
        <authorList>
            <person name="Wu Y."/>
            <person name="Ma X."/>
            <person name="Pan Z."/>
            <person name="Kale S.D."/>
            <person name="Song Y."/>
            <person name="King H."/>
            <person name="Zhang Q."/>
            <person name="Presley C."/>
            <person name="Deng X."/>
            <person name="Wei C.I."/>
            <person name="Xiao S."/>
        </authorList>
    </citation>
    <scope>NUCLEOTIDE SEQUENCE [LARGE SCALE GENOMIC DNA]</scope>
    <source>
        <strain evidence="4">UMSG1</strain>
    </source>
</reference>
<organism evidence="4 5">
    <name type="scientific">Golovinomyces cichoracearum</name>
    <dbReference type="NCBI Taxonomy" id="62708"/>
    <lineage>
        <taxon>Eukaryota</taxon>
        <taxon>Fungi</taxon>
        <taxon>Dikarya</taxon>
        <taxon>Ascomycota</taxon>
        <taxon>Pezizomycotina</taxon>
        <taxon>Leotiomycetes</taxon>
        <taxon>Erysiphales</taxon>
        <taxon>Erysiphaceae</taxon>
        <taxon>Golovinomyces</taxon>
    </lineage>
</organism>
<dbReference type="EMBL" id="MCBS01024327">
    <property type="protein sequence ID" value="RKF73664.1"/>
    <property type="molecule type" value="Genomic_DNA"/>
</dbReference>
<dbReference type="PANTHER" id="PTHR15830:SF10">
    <property type="entry name" value="TELOMERE LENGTH REGULATION PROTEIN TEL2 HOMOLOG"/>
    <property type="match status" value="1"/>
</dbReference>
<dbReference type="Gene3D" id="1.25.40.720">
    <property type="entry name" value="Telomere length regulation protein 2, C-terminal domain"/>
    <property type="match status" value="2"/>
</dbReference>
<dbReference type="InterPro" id="IPR051970">
    <property type="entry name" value="TEL2_Regulation"/>
</dbReference>
<dbReference type="InterPro" id="IPR038528">
    <property type="entry name" value="TEL2_C_sf"/>
</dbReference>
<gene>
    <name evidence="4" type="ORF">GcM1_243122</name>
</gene>
<dbReference type="Pfam" id="PF10193">
    <property type="entry name" value="Telomere_reg-2"/>
    <property type="match status" value="1"/>
</dbReference>
<evidence type="ECO:0000256" key="1">
    <source>
        <dbReference type="ARBA" id="ARBA00006133"/>
    </source>
</evidence>
<accession>A0A420IGJ2</accession>
<dbReference type="InterPro" id="IPR019337">
    <property type="entry name" value="Telomere_length_regulation_dom"/>
</dbReference>
<dbReference type="GO" id="GO:0005829">
    <property type="term" value="C:cytosol"/>
    <property type="evidence" value="ECO:0007669"/>
    <property type="project" value="TreeGrafter"/>
</dbReference>
<name>A0A420IGJ2_9PEZI</name>
<comment type="similarity">
    <text evidence="1">Belongs to the TEL2 family.</text>
</comment>
<dbReference type="GO" id="GO:0051879">
    <property type="term" value="F:Hsp90 protein binding"/>
    <property type="evidence" value="ECO:0007669"/>
    <property type="project" value="TreeGrafter"/>
</dbReference>
<dbReference type="GO" id="GO:0042162">
    <property type="term" value="F:telomeric DNA binding"/>
    <property type="evidence" value="ECO:0007669"/>
    <property type="project" value="TreeGrafter"/>
</dbReference>
<protein>
    <submittedName>
        <fullName evidence="4">DNA replication checkpoint protein tel2</fullName>
    </submittedName>
</protein>
<proteinExistence type="inferred from homology"/>
<evidence type="ECO:0000313" key="4">
    <source>
        <dbReference type="EMBL" id="RKF73664.1"/>
    </source>
</evidence>
<sequence length="967" mass="108186">MDGQLTQVSSISYKSLRNNTNGSLGSVSKSTNLVIPIATPEEALEALRNEPDYQVLILALRQISQQSSKFDISSPHPVSAQLVHVLISEIVPSFWEVLSRSENKCSPALRLLVSCLQNVTSLNSVILHLKKFTQQSKDLTSAATQGFSIQEYLKIYLNLLEVVLGDDEIIEKIWKDTIKKAGSPVELRFLWKEVLVTIGSGKIVGIASEAETVLRNISKHIIRKHWVTDGRHYSLWLARNITRLSGNVSMISEVDWKCCGELMSKALSLGYSDCVVKEVITTLLLQEENRSSYFSRLCANISSSDLRKIVNSTLSICSKLELRSNSAINEDQWWKSDMASVSALAALISAVISENEEAKNHLITWLTNDSGAGITNGVRLRRSVIAALIKDKCCIESIFEKCLENFSDVLYIRHTTTLQQEVQCQVLLLAAGYLHRQSPLRLRMTMKSGGNLSVVSKRLSTSSPRARFLGMVVGEALSSVVDKTENRLDFKIDEMKTSEAKWYKSLLEVSDGVGSLDHLKFLEEMQEQEISKKSNNNQSTKLQHSLLSTSTKIKFIEDTNATRENLINDGLESYSKPDSDPEDSDDDPTLVNRNKVLAPVYIRDLISYLRNTDSYDHQKLGLFTAASLIQRKANFGTEVSDHAEELATILVGIQDKYNIEKFSSMRLEGMITILAALPSRMGRWFSNTFFEGDYSISQRSSILTAIGLSAREIGGLGSIDKHSLSQNQSVKASFPSKTLPPSMEKYYVPEDSTKVDILSTQLEKDIIKPMANSLANKLSGPSVLKIRLFSSRLEVEKNRPKPKVNGLSKIAGDYFFFPLARRFSLYFNSHTASNRSIIFQPFLLSHFIKTLTLILHAAGPYSPSLPQTTTEFWDLLLGLRVTAREERIVCEALCFAFLTLLELNSEKKEFVQGHGKQLLETQGWIRLIFEALGDGDEDERCKVLAAGCIVRIQEIVEKYQKTLLGTL</sequence>